<evidence type="ECO:0000313" key="1">
    <source>
        <dbReference type="EMBL" id="QHU08222.1"/>
    </source>
</evidence>
<dbReference type="AlphaFoldDB" id="A0A6C0JR29"/>
<dbReference type="EMBL" id="MN740695">
    <property type="protein sequence ID" value="QHU08222.1"/>
    <property type="molecule type" value="Genomic_DNA"/>
</dbReference>
<protein>
    <submittedName>
        <fullName evidence="1">Uncharacterized protein</fullName>
    </submittedName>
</protein>
<accession>A0A6C0JR29</accession>
<proteinExistence type="predicted"/>
<reference evidence="1" key="1">
    <citation type="journal article" date="2020" name="Nature">
        <title>Giant virus diversity and host interactions through global metagenomics.</title>
        <authorList>
            <person name="Schulz F."/>
            <person name="Roux S."/>
            <person name="Paez-Espino D."/>
            <person name="Jungbluth S."/>
            <person name="Walsh D.A."/>
            <person name="Denef V.J."/>
            <person name="McMahon K.D."/>
            <person name="Konstantinidis K.T."/>
            <person name="Eloe-Fadrosh E.A."/>
            <person name="Kyrpides N.C."/>
            <person name="Woyke T."/>
        </authorList>
    </citation>
    <scope>NUCLEOTIDE SEQUENCE</scope>
    <source>
        <strain evidence="1">GVMAG-S-1062768-28</strain>
    </source>
</reference>
<sequence length="322" mass="36748">MGNDKKRQIKKEKIQSTLAEAKYSIREWYIDTSNIVYAFLVRNDVNNIEFVCYIPENILMTVDNGLYCTETESPDFTLATQMWNEISMDFIAVKVFGGMLFKYEKDWVCFSVSQDKQKSNNGPDIEQLSANFIALDETTTATIVTDNPAVEIAETNPFDTILDGGDYKIQGPINERVEDSQPCILVNYKGFTYGQAVPSINIMTFMNELKGFELKLSKMNKEILQYQYAKIKTSSAEAVGLLKRFTESLDKSVKDWEAQWQGCSDLLSRVHMMLEQSKEAKTMNDMNTKANNSLRETTEFIIAKRDALLALLNTCRDIFSQV</sequence>
<organism evidence="1">
    <name type="scientific">viral metagenome</name>
    <dbReference type="NCBI Taxonomy" id="1070528"/>
    <lineage>
        <taxon>unclassified sequences</taxon>
        <taxon>metagenomes</taxon>
        <taxon>organismal metagenomes</taxon>
    </lineage>
</organism>
<name>A0A6C0JR29_9ZZZZ</name>